<dbReference type="Pfam" id="PF07603">
    <property type="entry name" value="Lcl_C"/>
    <property type="match status" value="2"/>
</dbReference>
<dbReference type="EMBL" id="JALJRB010000022">
    <property type="protein sequence ID" value="MCJ8502239.1"/>
    <property type="molecule type" value="Genomic_DNA"/>
</dbReference>
<dbReference type="InterPro" id="IPR011460">
    <property type="entry name" value="Lcl_C"/>
</dbReference>
<evidence type="ECO:0000259" key="1">
    <source>
        <dbReference type="Pfam" id="PF07603"/>
    </source>
</evidence>
<accession>A0AA41R4K3</accession>
<gene>
    <name evidence="2" type="ORF">MRX98_16765</name>
</gene>
<dbReference type="AlphaFoldDB" id="A0AA41R4K3"/>
<evidence type="ECO:0000313" key="3">
    <source>
        <dbReference type="Proteomes" id="UP001165427"/>
    </source>
</evidence>
<organism evidence="2 3">
    <name type="scientific">Desulfatitalea alkaliphila</name>
    <dbReference type="NCBI Taxonomy" id="2929485"/>
    <lineage>
        <taxon>Bacteria</taxon>
        <taxon>Pseudomonadati</taxon>
        <taxon>Thermodesulfobacteriota</taxon>
        <taxon>Desulfobacteria</taxon>
        <taxon>Desulfobacterales</taxon>
        <taxon>Desulfosarcinaceae</taxon>
        <taxon>Desulfatitalea</taxon>
    </lineage>
</organism>
<dbReference type="Proteomes" id="UP001165427">
    <property type="component" value="Unassembled WGS sequence"/>
</dbReference>
<protein>
    <submittedName>
        <fullName evidence="2">DUF1566 domain-containing protein</fullName>
    </submittedName>
</protein>
<evidence type="ECO:0000313" key="2">
    <source>
        <dbReference type="EMBL" id="MCJ8502239.1"/>
    </source>
</evidence>
<reference evidence="2" key="1">
    <citation type="submission" date="2022-04" db="EMBL/GenBank/DDBJ databases">
        <title>Desulfatitalea alkaliphila sp. nov., a novel anaerobic sulfate-reducing bacterium isolated from terrestrial mud volcano, Taman Peninsula, Russia.</title>
        <authorList>
            <person name="Khomyakova M.A."/>
            <person name="Merkel A.Y."/>
            <person name="Slobodkin A.I."/>
        </authorList>
    </citation>
    <scope>NUCLEOTIDE SEQUENCE</scope>
    <source>
        <strain evidence="2">M08but</strain>
    </source>
</reference>
<dbReference type="RefSeq" id="WP_246912712.1">
    <property type="nucleotide sequence ID" value="NZ_JALJRB010000022.1"/>
</dbReference>
<name>A0AA41R4K3_9BACT</name>
<keyword evidence="3" id="KW-1185">Reference proteome</keyword>
<feature type="domain" description="Lcl C-terminal" evidence="1">
    <location>
        <begin position="189"/>
        <end position="305"/>
    </location>
</feature>
<dbReference type="PANTHER" id="PTHR35812">
    <property type="entry name" value="LIPOPROTEIN"/>
    <property type="match status" value="1"/>
</dbReference>
<feature type="domain" description="Lcl C-terminal" evidence="1">
    <location>
        <begin position="52"/>
        <end position="168"/>
    </location>
</feature>
<proteinExistence type="predicted"/>
<dbReference type="PANTHER" id="PTHR35812:SF1">
    <property type="entry name" value="LIPOPROTEIN"/>
    <property type="match status" value="1"/>
</dbReference>
<comment type="caution">
    <text evidence="2">The sequence shown here is derived from an EMBL/GenBank/DDBJ whole genome shotgun (WGS) entry which is preliminary data.</text>
</comment>
<sequence length="310" mass="34840">MSTAFHLLQTDQVRCYDADGRDTACRDAGQDAAFGKHEGLWQPQRFAVRGDAVHDRITGAVWCRQGDLAHFPLTWEEARDFVARMRARRVDGLDTWQLPSRRLLFSLLSHQSVNPALPAGHPFRQVFNGYYWSDDTCQRLPDQAWYVHLGGGRVHRGMKHGSYMVWPVAAPSAVPLPAEDRFVVTGRCARDRHTGLMWPLGADRTGKPVDWPGALAAVSRCNRERVAGFDDWRLPNIRELESLVDLGAHDPALAPEHPFASVREGYWSSTTSVYEPRYAWVLYLQDGGVGVGFKPQSDFHVWPVRGPVAG</sequence>